<feature type="transmembrane region" description="Helical" evidence="9">
    <location>
        <begin position="13"/>
        <end position="36"/>
    </location>
</feature>
<dbReference type="Gene3D" id="1.10.287.950">
    <property type="entry name" value="Methyl-accepting chemotaxis protein"/>
    <property type="match status" value="1"/>
</dbReference>
<comment type="similarity">
    <text evidence="6">Belongs to the methyl-accepting chemotaxis (MCP) protein family.</text>
</comment>
<feature type="domain" description="Methyl-accepting transducer" evidence="10">
    <location>
        <begin position="272"/>
        <end position="508"/>
    </location>
</feature>
<keyword evidence="3 9" id="KW-1133">Transmembrane helix</keyword>
<dbReference type="PANTHER" id="PTHR32089:SF119">
    <property type="entry name" value="METHYL-ACCEPTING CHEMOTAXIS PROTEIN CTPL"/>
    <property type="match status" value="1"/>
</dbReference>
<dbReference type="InterPro" id="IPR003660">
    <property type="entry name" value="HAMP_dom"/>
</dbReference>
<evidence type="ECO:0000256" key="3">
    <source>
        <dbReference type="ARBA" id="ARBA00022989"/>
    </source>
</evidence>
<evidence type="ECO:0000256" key="7">
    <source>
        <dbReference type="PROSITE-ProRule" id="PRU00284"/>
    </source>
</evidence>
<proteinExistence type="inferred from homology"/>
<gene>
    <name evidence="12" type="ORF">ACFFLH_07145</name>
</gene>
<keyword evidence="13" id="KW-1185">Reference proteome</keyword>
<evidence type="ECO:0000259" key="10">
    <source>
        <dbReference type="PROSITE" id="PS50111"/>
    </source>
</evidence>
<feature type="domain" description="HAMP" evidence="11">
    <location>
        <begin position="214"/>
        <end position="267"/>
    </location>
</feature>
<name>A0ABV5ZA73_9GAMM</name>
<accession>A0ABV5ZA73</accession>
<evidence type="ECO:0000256" key="2">
    <source>
        <dbReference type="ARBA" id="ARBA00022692"/>
    </source>
</evidence>
<dbReference type="CDD" id="cd06225">
    <property type="entry name" value="HAMP"/>
    <property type="match status" value="1"/>
</dbReference>
<dbReference type="SUPFAM" id="SSF58104">
    <property type="entry name" value="Methyl-accepting chemotaxis protein (MCP) signaling domain"/>
    <property type="match status" value="1"/>
</dbReference>
<organism evidence="12 13">
    <name type="scientific">Balneatrix alpica</name>
    <dbReference type="NCBI Taxonomy" id="75684"/>
    <lineage>
        <taxon>Bacteria</taxon>
        <taxon>Pseudomonadati</taxon>
        <taxon>Pseudomonadota</taxon>
        <taxon>Gammaproteobacteria</taxon>
        <taxon>Oceanospirillales</taxon>
        <taxon>Balneatrichaceae</taxon>
        <taxon>Balneatrix</taxon>
    </lineage>
</organism>
<evidence type="ECO:0000313" key="13">
    <source>
        <dbReference type="Proteomes" id="UP001589628"/>
    </source>
</evidence>
<evidence type="ECO:0000313" key="12">
    <source>
        <dbReference type="EMBL" id="MFB9886181.1"/>
    </source>
</evidence>
<dbReference type="Proteomes" id="UP001589628">
    <property type="component" value="Unassembled WGS sequence"/>
</dbReference>
<dbReference type="Pfam" id="PF00015">
    <property type="entry name" value="MCPsignal"/>
    <property type="match status" value="1"/>
</dbReference>
<evidence type="ECO:0000259" key="11">
    <source>
        <dbReference type="PROSITE" id="PS50885"/>
    </source>
</evidence>
<evidence type="ECO:0000256" key="9">
    <source>
        <dbReference type="SAM" id="Phobius"/>
    </source>
</evidence>
<dbReference type="PANTHER" id="PTHR32089">
    <property type="entry name" value="METHYL-ACCEPTING CHEMOTAXIS PROTEIN MCPB"/>
    <property type="match status" value="1"/>
</dbReference>
<dbReference type="EMBL" id="JBHLZN010000002">
    <property type="protein sequence ID" value="MFB9886181.1"/>
    <property type="molecule type" value="Genomic_DNA"/>
</dbReference>
<feature type="transmembrane region" description="Helical" evidence="9">
    <location>
        <begin position="192"/>
        <end position="211"/>
    </location>
</feature>
<sequence>MRFYQNITVRTKLILSGLLPLILVIGIAISATLIMARINAGVTSIYNDRVVPLRDLKVIADLYAVNVIDAVNKANAGIMSGAEARQGIVDARSVIDQRWRAYMQTTLTPTESKLAKEAEKLFVDANRSIDQVEKFLSANPGQLAGKMQDYDGPLYDTIDPISSKITELIELQLDVAKDESELIESLYASARFWFTLAVVLGIILVLLFSWLNFRTIVPPLHLLQRTMRTIAADSNLSLRANYDGQDEIGKTAKAFDGLMDRQQQLVGQVSQAVLSLSQMASEINSLSSESRSHAERQQAETNQVATAMNEMSATVNEISHNAAHAEDNARTASTETERGNQVVMTAVSQMRELTESVEQANSVIQTLQSDSESIGKVLEVIKSIAEQTNLLALNAAIEAARAGEQGRGFAVVADEVRTLAQRTQESTQEIQGVIQTLRDRAQHAVKVMSESHERARSGAEQADRASNALDTIKRSVQDMSAINAQVATAAEEQSSVTDEINRSIIAIRDMAAEVYRGANDSAQASRQLNELSQQLQQQIAVFKL</sequence>
<evidence type="ECO:0000256" key="4">
    <source>
        <dbReference type="ARBA" id="ARBA00023136"/>
    </source>
</evidence>
<evidence type="ECO:0000256" key="6">
    <source>
        <dbReference type="ARBA" id="ARBA00029447"/>
    </source>
</evidence>
<keyword evidence="8" id="KW-0175">Coiled coil</keyword>
<dbReference type="Pfam" id="PF12729">
    <property type="entry name" value="4HB_MCP_1"/>
    <property type="match status" value="1"/>
</dbReference>
<keyword evidence="2 9" id="KW-0812">Transmembrane</keyword>
<dbReference type="Pfam" id="PF00672">
    <property type="entry name" value="HAMP"/>
    <property type="match status" value="1"/>
</dbReference>
<dbReference type="PROSITE" id="PS50111">
    <property type="entry name" value="CHEMOTAXIS_TRANSDUC_2"/>
    <property type="match status" value="1"/>
</dbReference>
<feature type="coiled-coil region" evidence="8">
    <location>
        <begin position="308"/>
        <end position="370"/>
    </location>
</feature>
<dbReference type="RefSeq" id="WP_027311668.1">
    <property type="nucleotide sequence ID" value="NZ_JBHLZN010000002.1"/>
</dbReference>
<dbReference type="InterPro" id="IPR004089">
    <property type="entry name" value="MCPsignal_dom"/>
</dbReference>
<dbReference type="SMART" id="SM00304">
    <property type="entry name" value="HAMP"/>
    <property type="match status" value="1"/>
</dbReference>
<dbReference type="PROSITE" id="PS50885">
    <property type="entry name" value="HAMP"/>
    <property type="match status" value="1"/>
</dbReference>
<reference evidence="12 13" key="1">
    <citation type="submission" date="2024-09" db="EMBL/GenBank/DDBJ databases">
        <authorList>
            <person name="Sun Q."/>
            <person name="Mori K."/>
        </authorList>
    </citation>
    <scope>NUCLEOTIDE SEQUENCE [LARGE SCALE GENOMIC DNA]</scope>
    <source>
        <strain evidence="12 13">ATCC 51285</strain>
    </source>
</reference>
<keyword evidence="4 9" id="KW-0472">Membrane</keyword>
<dbReference type="InterPro" id="IPR004090">
    <property type="entry name" value="Chemotax_Me-accpt_rcpt"/>
</dbReference>
<protein>
    <submittedName>
        <fullName evidence="12">Methyl-accepting chemotaxis protein</fullName>
    </submittedName>
</protein>
<dbReference type="PRINTS" id="PR00260">
    <property type="entry name" value="CHEMTRNSDUCR"/>
</dbReference>
<keyword evidence="5 7" id="KW-0807">Transducer</keyword>
<evidence type="ECO:0000256" key="1">
    <source>
        <dbReference type="ARBA" id="ARBA00004141"/>
    </source>
</evidence>
<comment type="caution">
    <text evidence="12">The sequence shown here is derived from an EMBL/GenBank/DDBJ whole genome shotgun (WGS) entry which is preliminary data.</text>
</comment>
<dbReference type="InterPro" id="IPR024478">
    <property type="entry name" value="HlyB_4HB_MCP"/>
</dbReference>
<dbReference type="Gene3D" id="6.10.340.10">
    <property type="match status" value="1"/>
</dbReference>
<evidence type="ECO:0000256" key="5">
    <source>
        <dbReference type="ARBA" id="ARBA00023224"/>
    </source>
</evidence>
<evidence type="ECO:0000256" key="8">
    <source>
        <dbReference type="SAM" id="Coils"/>
    </source>
</evidence>
<dbReference type="SMART" id="SM00283">
    <property type="entry name" value="MA"/>
    <property type="match status" value="1"/>
</dbReference>
<dbReference type="CDD" id="cd11386">
    <property type="entry name" value="MCP_signal"/>
    <property type="match status" value="1"/>
</dbReference>
<comment type="subcellular location">
    <subcellularLocation>
        <location evidence="1">Membrane</location>
        <topology evidence="1">Multi-pass membrane protein</topology>
    </subcellularLocation>
</comment>